<evidence type="ECO:0000256" key="4">
    <source>
        <dbReference type="ARBA" id="ARBA00023136"/>
    </source>
</evidence>
<comment type="subcellular location">
    <subcellularLocation>
        <location evidence="1">Membrane</location>
        <topology evidence="1">Multi-pass membrane protein</topology>
    </subcellularLocation>
</comment>
<feature type="transmembrane region" description="Helical" evidence="7">
    <location>
        <begin position="413"/>
        <end position="436"/>
    </location>
</feature>
<dbReference type="GO" id="GO:0016020">
    <property type="term" value="C:membrane"/>
    <property type="evidence" value="ECO:0007669"/>
    <property type="project" value="UniProtKB-SubCell"/>
</dbReference>
<feature type="transmembrane region" description="Helical" evidence="7">
    <location>
        <begin position="494"/>
        <end position="516"/>
    </location>
</feature>
<evidence type="ECO:0000313" key="11">
    <source>
        <dbReference type="Proteomes" id="UP000663297"/>
    </source>
</evidence>
<evidence type="ECO:0000259" key="8">
    <source>
        <dbReference type="Pfam" id="PF20684"/>
    </source>
</evidence>
<dbReference type="PANTHER" id="PTHR33048">
    <property type="entry name" value="PTH11-LIKE INTEGRAL MEMBRANE PROTEIN (AFU_ORTHOLOGUE AFUA_5G11245)"/>
    <property type="match status" value="1"/>
</dbReference>
<feature type="compositionally biased region" description="Basic and acidic residues" evidence="6">
    <location>
        <begin position="76"/>
        <end position="85"/>
    </location>
</feature>
<dbReference type="AlphaFoldDB" id="A0A7S8CZR7"/>
<name>A0A7S8CZR7_FUSCU</name>
<keyword evidence="3 7" id="KW-1133">Transmembrane helix</keyword>
<reference evidence="10" key="1">
    <citation type="submission" date="2020-11" db="EMBL/GenBank/DDBJ databases">
        <title>The chromosome-scale genome resource for two endophytic Fusarium species: F. culmorum and F. pseudograminearum.</title>
        <authorList>
            <person name="Yuan Z."/>
        </authorList>
    </citation>
    <scope>NUCLEOTIDE SEQUENCE</scope>
    <source>
        <strain evidence="10">Class2-1B</strain>
    </source>
</reference>
<evidence type="ECO:0000259" key="9">
    <source>
        <dbReference type="Pfam" id="PF24864"/>
    </source>
</evidence>
<feature type="domain" description="DUF7730" evidence="9">
    <location>
        <begin position="92"/>
        <end position="237"/>
    </location>
</feature>
<keyword evidence="2 7" id="KW-0812">Transmembrane</keyword>
<feature type="transmembrane region" description="Helical" evidence="7">
    <location>
        <begin position="448"/>
        <end position="467"/>
    </location>
</feature>
<dbReference type="EMBL" id="CP064747">
    <property type="protein sequence ID" value="QPC59338.1"/>
    <property type="molecule type" value="Genomic_DNA"/>
</dbReference>
<evidence type="ECO:0000256" key="6">
    <source>
        <dbReference type="SAM" id="MobiDB-lite"/>
    </source>
</evidence>
<feature type="transmembrane region" description="Helical" evidence="7">
    <location>
        <begin position="528"/>
        <end position="549"/>
    </location>
</feature>
<keyword evidence="4 7" id="KW-0472">Membrane</keyword>
<feature type="compositionally biased region" description="Polar residues" evidence="6">
    <location>
        <begin position="1"/>
        <end position="12"/>
    </location>
</feature>
<dbReference type="Proteomes" id="UP000663297">
    <property type="component" value="Chromosome 1"/>
</dbReference>
<protein>
    <recommendedName>
        <fullName evidence="12">Integral membrane protein</fullName>
    </recommendedName>
</protein>
<accession>A0A7S8CZR7</accession>
<feature type="region of interest" description="Disordered" evidence="6">
    <location>
        <begin position="1"/>
        <end position="85"/>
    </location>
</feature>
<evidence type="ECO:0000256" key="1">
    <source>
        <dbReference type="ARBA" id="ARBA00004141"/>
    </source>
</evidence>
<dbReference type="InterPro" id="IPR056632">
    <property type="entry name" value="DUF7730"/>
</dbReference>
<gene>
    <name evidence="10" type="ORF">HYE67_001569</name>
</gene>
<feature type="domain" description="Rhodopsin" evidence="8">
    <location>
        <begin position="403"/>
        <end position="594"/>
    </location>
</feature>
<dbReference type="Pfam" id="PF20684">
    <property type="entry name" value="Fung_rhodopsin"/>
    <property type="match status" value="1"/>
</dbReference>
<organism evidence="10 11">
    <name type="scientific">Fusarium culmorum</name>
    <dbReference type="NCBI Taxonomy" id="5516"/>
    <lineage>
        <taxon>Eukaryota</taxon>
        <taxon>Fungi</taxon>
        <taxon>Dikarya</taxon>
        <taxon>Ascomycota</taxon>
        <taxon>Pezizomycotina</taxon>
        <taxon>Sordariomycetes</taxon>
        <taxon>Hypocreomycetidae</taxon>
        <taxon>Hypocreales</taxon>
        <taxon>Nectriaceae</taxon>
        <taxon>Fusarium</taxon>
    </lineage>
</organism>
<evidence type="ECO:0000256" key="7">
    <source>
        <dbReference type="SAM" id="Phobius"/>
    </source>
</evidence>
<evidence type="ECO:0000256" key="5">
    <source>
        <dbReference type="ARBA" id="ARBA00038359"/>
    </source>
</evidence>
<proteinExistence type="inferred from homology"/>
<evidence type="ECO:0008006" key="12">
    <source>
        <dbReference type="Google" id="ProtNLM"/>
    </source>
</evidence>
<dbReference type="InterPro" id="IPR052337">
    <property type="entry name" value="SAT4-like"/>
</dbReference>
<sequence>MAPRSPTYNSSPSPFPESPGYSVTSPGSPDFSALPTVESPTRSPATPPLADWRDHVDGIPRLPSPRPRDLTPYGFRDSDTHDQQRHVHTLSQNSFWFKVPPNIRRDILRLAFGDRRLHMGLKIDNALSPTWHSFGMVCHRVSPEDEGPMTRGSLKEGPWVDKCGASRQEPEPIGIMGWLLSCRHNYAETIDILYSMNTILIYDEPLLTRLTQLVLPHRLAHVTSLEIRWPFKTIDHLNAAFHHLSPSHFPNLKRLYMSLEYDVYIEPSIAPSAITAILNEFVRNRSDLVECAFALPHETFESIARHLITSDSRCERITHSEIWCSLDGSLHAVRLPYVESYPKPPFQLGSNPGKGYWLLEGTCAPLTWRWRSSSHGFSGLFTGWYDPGFGLGVPLNDGPAHLSHDQRLERSYLLTWISSLMYTIAISSAKFAVLTFYWRLFKYSHTRLAIQAVLILCGLWTLVRIFLLTMQCQPTAAYWDLGRRETHCHVKSSIYFFSTGLTHAVLDVIILILPVVEVSRMRLPLGQKLAVIALFGFGSLVCVLTILVIHDAFMLNNDTKDMTLSMAYHGSLCVAEVNLSNITISLPMLRPAFRAIIPSSFLSSHRSKRAVIDSVLAPEYGMKTGSNVTETSHQEGTSSICEFAMHTDIPSGYDLEASHAGWSYGTEITIFSPWRNQTPPPTVNEGLDGIQISEETTVHVERLGEPGADMPDLDEIESPK</sequence>
<evidence type="ECO:0000256" key="3">
    <source>
        <dbReference type="ARBA" id="ARBA00022989"/>
    </source>
</evidence>
<dbReference type="Pfam" id="PF24864">
    <property type="entry name" value="DUF7730"/>
    <property type="match status" value="1"/>
</dbReference>
<dbReference type="InterPro" id="IPR049326">
    <property type="entry name" value="Rhodopsin_dom_fungi"/>
</dbReference>
<evidence type="ECO:0000313" key="10">
    <source>
        <dbReference type="EMBL" id="QPC59338.1"/>
    </source>
</evidence>
<comment type="similarity">
    <text evidence="5">Belongs to the SAT4 family.</text>
</comment>
<evidence type="ECO:0000256" key="2">
    <source>
        <dbReference type="ARBA" id="ARBA00022692"/>
    </source>
</evidence>
<dbReference type="PANTHER" id="PTHR33048:SF47">
    <property type="entry name" value="INTEGRAL MEMBRANE PROTEIN-RELATED"/>
    <property type="match status" value="1"/>
</dbReference>